<feature type="domain" description="ABC-2 type transporter transmembrane" evidence="7">
    <location>
        <begin position="30"/>
        <end position="705"/>
    </location>
</feature>
<feature type="transmembrane region" description="Helical" evidence="6">
    <location>
        <begin position="632"/>
        <end position="651"/>
    </location>
</feature>
<dbReference type="InterPro" id="IPR051328">
    <property type="entry name" value="T7SS_ABC-Transporter"/>
</dbReference>
<evidence type="ECO:0000259" key="7">
    <source>
        <dbReference type="Pfam" id="PF12698"/>
    </source>
</evidence>
<feature type="transmembrane region" description="Helical" evidence="6">
    <location>
        <begin position="776"/>
        <end position="795"/>
    </location>
</feature>
<dbReference type="Proteomes" id="UP000284598">
    <property type="component" value="Unassembled WGS sequence"/>
</dbReference>
<protein>
    <submittedName>
        <fullName evidence="8">YhgE/Pip domain-containing protein</fullName>
    </submittedName>
</protein>
<dbReference type="PANTHER" id="PTHR43077:SF10">
    <property type="entry name" value="TRANSPORT PERMEASE PROTEIN"/>
    <property type="match status" value="1"/>
</dbReference>
<dbReference type="AlphaFoldDB" id="A0A413RYF3"/>
<evidence type="ECO:0000256" key="3">
    <source>
        <dbReference type="ARBA" id="ARBA00022989"/>
    </source>
</evidence>
<feature type="transmembrane region" description="Helical" evidence="6">
    <location>
        <begin position="801"/>
        <end position="822"/>
    </location>
</feature>
<dbReference type="NCBIfam" id="TIGR03061">
    <property type="entry name" value="pip_yhgE_Nterm"/>
    <property type="match status" value="1"/>
</dbReference>
<proteinExistence type="predicted"/>
<evidence type="ECO:0000313" key="8">
    <source>
        <dbReference type="EMBL" id="RHA53722.1"/>
    </source>
</evidence>
<keyword evidence="3 6" id="KW-1133">Transmembrane helix</keyword>
<keyword evidence="2 6" id="KW-0812">Transmembrane</keyword>
<sequence length="858" mass="94648">MKKKESFNMKKSFQIFKRDIGRLSKNIVALIVVIGVCIIPSLYAWFNIAANKDPYGNTANIKIAVANNDAGTENDMLGNLDVGGQIVDTLKENDSLGWVFVSEDKAISGVKSGEYYAAIVIPDNFSESMVSFLSGKIEQPEFDYYLNEKKNAIAPKITDTGANTIQQQVNTEFVSAAAGTVADILNGSVSGIGTKLDDVQNDISTKINTVSDNLKEYEKALDSFNKTVDSSNKLIEKSKKSMATVKSDANSGVNSIKNGTDSLTLVRNDIADFANDLGTGISKAQNSLAKVNTKSGINLGKISSKTESIHGQFQEMITSVESIIDKNSEMLMTLKEINKKYPSDSLTNLINELDSQNSKYKTILQKLRTGSDSINDATTTSVKAVESISKIIEKNTKDIHSSKVTVENGIMTGLNTSLDTFSNIQGTLSGILKGVGPATDNVVTLMDQLENSLDSAKKALSSTGSSIKKVQERLDKANVDISVVKTSKIYEKLKDMTNLDSDKVASFMSSPVKLKTETFYSVENYGTAMTPFYTNLAIWVGGIVLIAIFKMEVDKSEKIKNFTPTQAYFGRWMLFILVGFVQALIICLGDIFILKIKCQHPVLFVVAGLVAAFVYVNLIYALSLTFKHIGKAVSVILVILQIPGSAGTYPIEMTPGFFQAIHPLLPFTYGINAMREAIAGTYGHYYVKNLVILLIYVPIALFIGLVLRRLLLNLNSLFDKKLEQTGLMICEEEGITRERVRLLTTVKILAGEKQFRDEINKKVEQFEICYPKLIKGGFFAIVIIPIVFLILMFSITSKMVFLVLWIVSIILIALYLICVEFIHENLLNKQKMAEMTGDELIEQLKKRGRKNSKEGDED</sequence>
<keyword evidence="4 6" id="KW-0472">Membrane</keyword>
<feature type="transmembrane region" description="Helical" evidence="6">
    <location>
        <begin position="690"/>
        <end position="711"/>
    </location>
</feature>
<evidence type="ECO:0000256" key="2">
    <source>
        <dbReference type="ARBA" id="ARBA00022692"/>
    </source>
</evidence>
<evidence type="ECO:0000256" key="1">
    <source>
        <dbReference type="ARBA" id="ARBA00004141"/>
    </source>
</evidence>
<dbReference type="GO" id="GO:0140359">
    <property type="term" value="F:ABC-type transporter activity"/>
    <property type="evidence" value="ECO:0007669"/>
    <property type="project" value="InterPro"/>
</dbReference>
<dbReference type="InterPro" id="IPR017500">
    <property type="entry name" value="Phage_infect_YhgE_N"/>
</dbReference>
<dbReference type="InterPro" id="IPR017501">
    <property type="entry name" value="Phage_infect_YhgE_C"/>
</dbReference>
<feature type="transmembrane region" description="Helical" evidence="6">
    <location>
        <begin position="572"/>
        <end position="594"/>
    </location>
</feature>
<dbReference type="EMBL" id="QSFO01000009">
    <property type="protein sequence ID" value="RHA53722.1"/>
    <property type="molecule type" value="Genomic_DNA"/>
</dbReference>
<name>A0A413RYF3_9FIRM</name>
<comment type="subcellular location">
    <subcellularLocation>
        <location evidence="1">Membrane</location>
        <topology evidence="1">Multi-pass membrane protein</topology>
    </subcellularLocation>
</comment>
<dbReference type="GO" id="GO:0016020">
    <property type="term" value="C:membrane"/>
    <property type="evidence" value="ECO:0007669"/>
    <property type="project" value="UniProtKB-SubCell"/>
</dbReference>
<evidence type="ECO:0000256" key="4">
    <source>
        <dbReference type="ARBA" id="ARBA00023136"/>
    </source>
</evidence>
<dbReference type="InterPro" id="IPR013525">
    <property type="entry name" value="ABC2_TM"/>
</dbReference>
<keyword evidence="5" id="KW-0175">Coiled coil</keyword>
<dbReference type="NCBIfam" id="TIGR03062">
    <property type="entry name" value="pip_yhgE_Cterm"/>
    <property type="match status" value="1"/>
</dbReference>
<evidence type="ECO:0000256" key="5">
    <source>
        <dbReference type="SAM" id="Coils"/>
    </source>
</evidence>
<organism evidence="8 9">
    <name type="scientific">Eubacterium ventriosum</name>
    <dbReference type="NCBI Taxonomy" id="39496"/>
    <lineage>
        <taxon>Bacteria</taxon>
        <taxon>Bacillati</taxon>
        <taxon>Bacillota</taxon>
        <taxon>Clostridia</taxon>
        <taxon>Eubacteriales</taxon>
        <taxon>Eubacteriaceae</taxon>
        <taxon>Eubacterium</taxon>
    </lineage>
</organism>
<accession>A0A413RYF3</accession>
<dbReference type="Pfam" id="PF12698">
    <property type="entry name" value="ABC2_membrane_3"/>
    <property type="match status" value="1"/>
</dbReference>
<feature type="transmembrane region" description="Helical" evidence="6">
    <location>
        <begin position="27"/>
        <end position="46"/>
    </location>
</feature>
<dbReference type="PANTHER" id="PTHR43077">
    <property type="entry name" value="TRANSPORT PERMEASE YVFS-RELATED"/>
    <property type="match status" value="1"/>
</dbReference>
<feature type="transmembrane region" description="Helical" evidence="6">
    <location>
        <begin position="532"/>
        <end position="551"/>
    </location>
</feature>
<gene>
    <name evidence="8" type="ORF">DW929_08720</name>
</gene>
<reference evidence="8 9" key="1">
    <citation type="submission" date="2018-08" db="EMBL/GenBank/DDBJ databases">
        <title>A genome reference for cultivated species of the human gut microbiota.</title>
        <authorList>
            <person name="Zou Y."/>
            <person name="Xue W."/>
            <person name="Luo G."/>
        </authorList>
    </citation>
    <scope>NUCLEOTIDE SEQUENCE [LARGE SCALE GENOMIC DNA]</scope>
    <source>
        <strain evidence="8 9">AM43-2</strain>
    </source>
</reference>
<dbReference type="Gene3D" id="3.40.1710.10">
    <property type="entry name" value="abc type-2 transporter like domain"/>
    <property type="match status" value="1"/>
</dbReference>
<evidence type="ECO:0000313" key="9">
    <source>
        <dbReference type="Proteomes" id="UP000284598"/>
    </source>
</evidence>
<comment type="caution">
    <text evidence="8">The sequence shown here is derived from an EMBL/GenBank/DDBJ whole genome shotgun (WGS) entry which is preliminary data.</text>
</comment>
<evidence type="ECO:0000256" key="6">
    <source>
        <dbReference type="SAM" id="Phobius"/>
    </source>
</evidence>
<feature type="coiled-coil region" evidence="5">
    <location>
        <begin position="207"/>
        <end position="234"/>
    </location>
</feature>
<feature type="transmembrane region" description="Helical" evidence="6">
    <location>
        <begin position="600"/>
        <end position="620"/>
    </location>
</feature>